<evidence type="ECO:0000313" key="2">
    <source>
        <dbReference type="Proteomes" id="UP001259572"/>
    </source>
</evidence>
<proteinExistence type="predicted"/>
<protein>
    <submittedName>
        <fullName evidence="1">Alkaline phosphatase family protein</fullName>
    </submittedName>
</protein>
<accession>A0ABU3Q8R4</accession>
<organism evidence="1 2">
    <name type="scientific">Sphingosinicella rhizophila</name>
    <dbReference type="NCBI Taxonomy" id="3050082"/>
    <lineage>
        <taxon>Bacteria</taxon>
        <taxon>Pseudomonadati</taxon>
        <taxon>Pseudomonadota</taxon>
        <taxon>Alphaproteobacteria</taxon>
        <taxon>Sphingomonadales</taxon>
        <taxon>Sphingosinicellaceae</taxon>
        <taxon>Sphingosinicella</taxon>
    </lineage>
</organism>
<gene>
    <name evidence="1" type="ORF">RQX22_12615</name>
</gene>
<reference evidence="1 2" key="1">
    <citation type="submission" date="2023-05" db="EMBL/GenBank/DDBJ databases">
        <authorList>
            <person name="Guo Y."/>
        </authorList>
    </citation>
    <scope>NUCLEOTIDE SEQUENCE [LARGE SCALE GENOMIC DNA]</scope>
    <source>
        <strain evidence="1 2">GR2756</strain>
    </source>
</reference>
<keyword evidence="2" id="KW-1185">Reference proteome</keyword>
<dbReference type="InterPro" id="IPR017850">
    <property type="entry name" value="Alkaline_phosphatase_core_sf"/>
</dbReference>
<dbReference type="EMBL" id="JAVUPU010000006">
    <property type="protein sequence ID" value="MDT9599796.1"/>
    <property type="molecule type" value="Genomic_DNA"/>
</dbReference>
<sequence length="571" mass="63128">MRWWSWQRCRTAADGIERTKEAPLQKSPVIVIGLDAFDPCTALGFAEDGQLPNIARLLENGARARVCNPFGLYVGAAWANFTTCLRPDRHGFHCWNRIEIETYRHRLSPPRFDGFPTFWKTVADSGRRVAIVDVPHARLEPGLNGVQVVEWGCHDRHWGLCSWPPGKAKEIVATIGTHPVLGIPAITHEDFAPDDYVHRAGALRTAQEEGKLLDGLIEGAAAKARLLSDLLADEEWDLVVGIFGEAHAGGHQLWHLHDHAHPRFDASVAERLGGDPILTLYRAVDAGVGEVVAKAGPDALICLLMSHGMGPHHDGVHMLDELLSRLDSHHFGSEGRRSVSASAPLRAAIPGLRRLASRLGVPLSIRERVGRLLDERTFSTARARQHYFLEPNNYVYGGIRLNLVGREPDGCVAPEDFDRVCAQLEEDLLELVNLDTGRPAVRAVIRSDTRHRRSPRDVMPDLFVDWNREAPIERVSSPKIGILHSPYDGWRTGDHRDDGLLIVHGRGFAAGSEYPDIDMEDIGASIAARFDVALGDIDGRPADWLARNHEKDPAACMSSAIPERRNPAQAL</sequence>
<evidence type="ECO:0000313" key="1">
    <source>
        <dbReference type="EMBL" id="MDT9599796.1"/>
    </source>
</evidence>
<dbReference type="RefSeq" id="WP_315726897.1">
    <property type="nucleotide sequence ID" value="NZ_JAVUPU010000006.1"/>
</dbReference>
<dbReference type="Proteomes" id="UP001259572">
    <property type="component" value="Unassembled WGS sequence"/>
</dbReference>
<comment type="caution">
    <text evidence="1">The sequence shown here is derived from an EMBL/GenBank/DDBJ whole genome shotgun (WGS) entry which is preliminary data.</text>
</comment>
<dbReference type="SUPFAM" id="SSF53649">
    <property type="entry name" value="Alkaline phosphatase-like"/>
    <property type="match status" value="1"/>
</dbReference>
<name>A0ABU3Q8R4_9SPHN</name>
<dbReference type="InterPro" id="IPR002591">
    <property type="entry name" value="Phosphodiest/P_Trfase"/>
</dbReference>
<dbReference type="Pfam" id="PF01663">
    <property type="entry name" value="Phosphodiest"/>
    <property type="match status" value="1"/>
</dbReference>
<dbReference type="Gene3D" id="3.40.720.10">
    <property type="entry name" value="Alkaline Phosphatase, subunit A"/>
    <property type="match status" value="1"/>
</dbReference>